<comment type="caution">
    <text evidence="2">The sequence shown here is derived from an EMBL/GenBank/DDBJ whole genome shotgun (WGS) entry which is preliminary data.</text>
</comment>
<gene>
    <name evidence="2" type="ORF">DL762_006136</name>
</gene>
<sequence>MREKLFPRVLRRADKRFPIASLRDESSWRNPPFGQSDKTEVPLDPLITFSMGLLTKAQRSRAGGLMHCHILLSADGSLVAVGLRGDGRVMIISQDAGGGRARKHSEPPTLFPPAVILAKAWQGTQGPQDAQLRVSPNLTRGPPRSGGPLSSQEYPYETDSVKVGYHEQS</sequence>
<protein>
    <recommendedName>
        <fullName evidence="4">Anaphase-promoting complex subunit 4 WD40 domain-containing protein</fullName>
    </recommendedName>
</protein>
<dbReference type="EMBL" id="QJNS01000188">
    <property type="protein sequence ID" value="RYO83449.1"/>
    <property type="molecule type" value="Genomic_DNA"/>
</dbReference>
<accession>A0ABY0H3V4</accession>
<reference evidence="2 3" key="1">
    <citation type="submission" date="2018-06" db="EMBL/GenBank/DDBJ databases">
        <title>Complete Genomes of Monosporascus.</title>
        <authorList>
            <person name="Robinson A.J."/>
            <person name="Natvig D.O."/>
        </authorList>
    </citation>
    <scope>NUCLEOTIDE SEQUENCE [LARGE SCALE GENOMIC DNA]</scope>
    <source>
        <strain evidence="2 3">CBS 609.92</strain>
    </source>
</reference>
<keyword evidence="3" id="KW-1185">Reference proteome</keyword>
<organism evidence="2 3">
    <name type="scientific">Monosporascus cannonballus</name>
    <dbReference type="NCBI Taxonomy" id="155416"/>
    <lineage>
        <taxon>Eukaryota</taxon>
        <taxon>Fungi</taxon>
        <taxon>Dikarya</taxon>
        <taxon>Ascomycota</taxon>
        <taxon>Pezizomycotina</taxon>
        <taxon>Sordariomycetes</taxon>
        <taxon>Xylariomycetidae</taxon>
        <taxon>Xylariales</taxon>
        <taxon>Xylariales incertae sedis</taxon>
        <taxon>Monosporascus</taxon>
    </lineage>
</organism>
<evidence type="ECO:0000313" key="3">
    <source>
        <dbReference type="Proteomes" id="UP000294003"/>
    </source>
</evidence>
<evidence type="ECO:0000256" key="1">
    <source>
        <dbReference type="SAM" id="MobiDB-lite"/>
    </source>
</evidence>
<dbReference type="Proteomes" id="UP000294003">
    <property type="component" value="Unassembled WGS sequence"/>
</dbReference>
<name>A0ABY0H3V4_9PEZI</name>
<evidence type="ECO:0000313" key="2">
    <source>
        <dbReference type="EMBL" id="RYO83449.1"/>
    </source>
</evidence>
<feature type="compositionally biased region" description="Polar residues" evidence="1">
    <location>
        <begin position="126"/>
        <end position="138"/>
    </location>
</feature>
<evidence type="ECO:0008006" key="4">
    <source>
        <dbReference type="Google" id="ProtNLM"/>
    </source>
</evidence>
<proteinExistence type="predicted"/>
<feature type="region of interest" description="Disordered" evidence="1">
    <location>
        <begin position="126"/>
        <end position="169"/>
    </location>
</feature>